<keyword evidence="5" id="KW-0717">Septation</keyword>
<evidence type="ECO:0000256" key="5">
    <source>
        <dbReference type="ARBA" id="ARBA00023210"/>
    </source>
</evidence>
<dbReference type="Gene3D" id="2.30.31.20">
    <property type="entry name" value="Sporulation-specific cell division protein SsgB"/>
    <property type="match status" value="1"/>
</dbReference>
<evidence type="ECO:0000256" key="1">
    <source>
        <dbReference type="ARBA" id="ARBA00004431"/>
    </source>
</evidence>
<dbReference type="EMBL" id="CADCUF010000258">
    <property type="protein sequence ID" value="CAA9351209.1"/>
    <property type="molecule type" value="Genomic_DNA"/>
</dbReference>
<comment type="subcellular location">
    <subcellularLocation>
        <location evidence="1">Cell septum</location>
    </subcellularLocation>
</comment>
<name>A0A6J4M8E0_9ACTN</name>
<dbReference type="GO" id="GO:0030435">
    <property type="term" value="P:sporulation resulting in formation of a cellular spore"/>
    <property type="evidence" value="ECO:0007669"/>
    <property type="project" value="UniProtKB-KW"/>
</dbReference>
<gene>
    <name evidence="7" type="ORF">AVDCRST_MAG24-1807</name>
</gene>
<evidence type="ECO:0000256" key="2">
    <source>
        <dbReference type="ARBA" id="ARBA00009323"/>
    </source>
</evidence>
<keyword evidence="6" id="KW-0131">Cell cycle</keyword>
<protein>
    <recommendedName>
        <fullName evidence="8">Sporulation and cell division protein SsgA</fullName>
    </recommendedName>
</protein>
<sequence length="133" mass="14541">MARVVVDTAGWIRGETDAETVEVQMRYDPADPLAVTLAVRGPQGEDTWVFGRDLLADGLRSMVPVGEGAVQVQATSVLTEVSRADSSGAVTVLRLPWWNTREFIRLSQSEVPRGRELCDVDSWVTALTATQEP</sequence>
<evidence type="ECO:0000256" key="4">
    <source>
        <dbReference type="ARBA" id="ARBA00022969"/>
    </source>
</evidence>
<evidence type="ECO:0000313" key="7">
    <source>
        <dbReference type="EMBL" id="CAA9351209.1"/>
    </source>
</evidence>
<keyword evidence="3" id="KW-0132">Cell division</keyword>
<dbReference type="Pfam" id="PF04686">
    <property type="entry name" value="SsgA"/>
    <property type="match status" value="1"/>
</dbReference>
<dbReference type="GO" id="GO:0030428">
    <property type="term" value="C:cell septum"/>
    <property type="evidence" value="ECO:0007669"/>
    <property type="project" value="UniProtKB-SubCell"/>
</dbReference>
<reference evidence="7" key="1">
    <citation type="submission" date="2020-02" db="EMBL/GenBank/DDBJ databases">
        <authorList>
            <person name="Meier V. D."/>
        </authorList>
    </citation>
    <scope>NUCLEOTIDE SEQUENCE</scope>
    <source>
        <strain evidence="7">AVDCRST_MAG24</strain>
    </source>
</reference>
<evidence type="ECO:0000256" key="3">
    <source>
        <dbReference type="ARBA" id="ARBA00022618"/>
    </source>
</evidence>
<comment type="similarity">
    <text evidence="2">Belongs to the SsgA family.</text>
</comment>
<proteinExistence type="inferred from homology"/>
<dbReference type="InterPro" id="IPR038658">
    <property type="entry name" value="SsgB_sf"/>
</dbReference>
<evidence type="ECO:0000256" key="6">
    <source>
        <dbReference type="ARBA" id="ARBA00023306"/>
    </source>
</evidence>
<evidence type="ECO:0008006" key="8">
    <source>
        <dbReference type="Google" id="ProtNLM"/>
    </source>
</evidence>
<accession>A0A6J4M8E0</accession>
<dbReference type="InterPro" id="IPR006776">
    <property type="entry name" value="SsgB"/>
</dbReference>
<keyword evidence="4" id="KW-0749">Sporulation</keyword>
<dbReference type="AlphaFoldDB" id="A0A6J4M8E0"/>
<dbReference type="GO" id="GO:0000917">
    <property type="term" value="P:division septum assembly"/>
    <property type="evidence" value="ECO:0007669"/>
    <property type="project" value="UniProtKB-KW"/>
</dbReference>
<organism evidence="7">
    <name type="scientific">uncultured Nocardioidaceae bacterium</name>
    <dbReference type="NCBI Taxonomy" id="253824"/>
    <lineage>
        <taxon>Bacteria</taxon>
        <taxon>Bacillati</taxon>
        <taxon>Actinomycetota</taxon>
        <taxon>Actinomycetes</taxon>
        <taxon>Propionibacteriales</taxon>
        <taxon>Nocardioidaceae</taxon>
        <taxon>environmental samples</taxon>
    </lineage>
</organism>